<dbReference type="Proteomes" id="UP001159042">
    <property type="component" value="Unassembled WGS sequence"/>
</dbReference>
<dbReference type="EMBL" id="JANEYG010000003">
    <property type="protein sequence ID" value="KAJ8924026.1"/>
    <property type="molecule type" value="Genomic_DNA"/>
</dbReference>
<gene>
    <name evidence="1" type="ORF">NQ315_006803</name>
</gene>
<sequence length="182" mass="20449">MCGYQFVINLLVSGVECKDEIYSASQFSPVKSETPNNSTPKPVVEIVVSVVDDNNKVLEVPPKPISTTTKLFGNINKIDKESENVTRPLTATTKIFGPRTKDMNEGFLGYSEDDSGLLTLTIFMDLVKYACIIAKILEKPREKFNFMDSHIILTCWEISSAMLNDELKIVEDMLLRGIMHHD</sequence>
<reference evidence="1 2" key="1">
    <citation type="journal article" date="2023" name="Insect Mol. Biol.">
        <title>Genome sequencing provides insights into the evolution of gene families encoding plant cell wall-degrading enzymes in longhorned beetles.</title>
        <authorList>
            <person name="Shin N.R."/>
            <person name="Okamura Y."/>
            <person name="Kirsch R."/>
            <person name="Pauchet Y."/>
        </authorList>
    </citation>
    <scope>NUCLEOTIDE SEQUENCE [LARGE SCALE GENOMIC DNA]</scope>
    <source>
        <strain evidence="1">EAD_L_NR</strain>
    </source>
</reference>
<organism evidence="1 2">
    <name type="scientific">Exocentrus adspersus</name>
    <dbReference type="NCBI Taxonomy" id="1586481"/>
    <lineage>
        <taxon>Eukaryota</taxon>
        <taxon>Metazoa</taxon>
        <taxon>Ecdysozoa</taxon>
        <taxon>Arthropoda</taxon>
        <taxon>Hexapoda</taxon>
        <taxon>Insecta</taxon>
        <taxon>Pterygota</taxon>
        <taxon>Neoptera</taxon>
        <taxon>Endopterygota</taxon>
        <taxon>Coleoptera</taxon>
        <taxon>Polyphaga</taxon>
        <taxon>Cucujiformia</taxon>
        <taxon>Chrysomeloidea</taxon>
        <taxon>Cerambycidae</taxon>
        <taxon>Lamiinae</taxon>
        <taxon>Acanthocinini</taxon>
        <taxon>Exocentrus</taxon>
    </lineage>
</organism>
<evidence type="ECO:0000313" key="1">
    <source>
        <dbReference type="EMBL" id="KAJ8924026.1"/>
    </source>
</evidence>
<evidence type="ECO:0000313" key="2">
    <source>
        <dbReference type="Proteomes" id="UP001159042"/>
    </source>
</evidence>
<dbReference type="AlphaFoldDB" id="A0AAV8WEC9"/>
<name>A0AAV8WEC9_9CUCU</name>
<comment type="caution">
    <text evidence="1">The sequence shown here is derived from an EMBL/GenBank/DDBJ whole genome shotgun (WGS) entry which is preliminary data.</text>
</comment>
<protein>
    <submittedName>
        <fullName evidence="1">Uncharacterized protein</fullName>
    </submittedName>
</protein>
<accession>A0AAV8WEC9</accession>
<keyword evidence="2" id="KW-1185">Reference proteome</keyword>
<proteinExistence type="predicted"/>